<organism evidence="5 6">
    <name type="scientific">Potamilus streckersoni</name>
    <dbReference type="NCBI Taxonomy" id="2493646"/>
    <lineage>
        <taxon>Eukaryota</taxon>
        <taxon>Metazoa</taxon>
        <taxon>Spiralia</taxon>
        <taxon>Lophotrochozoa</taxon>
        <taxon>Mollusca</taxon>
        <taxon>Bivalvia</taxon>
        <taxon>Autobranchia</taxon>
        <taxon>Heteroconchia</taxon>
        <taxon>Palaeoheterodonta</taxon>
        <taxon>Unionida</taxon>
        <taxon>Unionoidea</taxon>
        <taxon>Unionidae</taxon>
        <taxon>Ambleminae</taxon>
        <taxon>Lampsilini</taxon>
        <taxon>Potamilus</taxon>
    </lineage>
</organism>
<keyword evidence="3" id="KW-0732">Signal</keyword>
<dbReference type="SUPFAM" id="SSF57603">
    <property type="entry name" value="FnI-like domain"/>
    <property type="match status" value="2"/>
</dbReference>
<dbReference type="SMART" id="SM00214">
    <property type="entry name" value="VWC"/>
    <property type="match status" value="2"/>
</dbReference>
<dbReference type="PANTHER" id="PTHR46698">
    <property type="entry name" value="CROSSVEINLESS 2"/>
    <property type="match status" value="1"/>
</dbReference>
<proteinExistence type="predicted"/>
<gene>
    <name evidence="5" type="ORF">CHS0354_040320</name>
</gene>
<name>A0AAE0VVC9_9BIVA</name>
<sequence>MSCQTVQPTQLPPALNLMWSGLRSIVPASVDIVTGNQNISGSGSGSGIIGQGIVTETYASFTGFSGGCLFKGRYYASGEKWNDSCQNCTCVNGQTGYYECRPSHSCPTYTSLPNGCVLKTPLGECCAKPDCSVAGNGMGTGMSGTGNGTSGTGISGTGVGCAYESVVYQQGQTWKDGCKFRCTCTDGRTGKFTCQDICPNWNLPADCTLQDPAPGKCCPTPKCPDGFVIRYPPGYTPE</sequence>
<dbReference type="AlphaFoldDB" id="A0AAE0VVC9"/>
<dbReference type="GO" id="GO:0005576">
    <property type="term" value="C:extracellular region"/>
    <property type="evidence" value="ECO:0007669"/>
    <property type="project" value="UniProtKB-SubCell"/>
</dbReference>
<comment type="subcellular location">
    <subcellularLocation>
        <location evidence="1">Secreted</location>
    </subcellularLocation>
</comment>
<reference evidence="5" key="2">
    <citation type="journal article" date="2021" name="Genome Biol. Evol.">
        <title>Developing a high-quality reference genome for a parasitic bivalve with doubly uniparental inheritance (Bivalvia: Unionida).</title>
        <authorList>
            <person name="Smith C.H."/>
        </authorList>
    </citation>
    <scope>NUCLEOTIDE SEQUENCE</scope>
    <source>
        <strain evidence="5">CHS0354</strain>
        <tissue evidence="5">Mantle</tissue>
    </source>
</reference>
<dbReference type="PROSITE" id="PS50184">
    <property type="entry name" value="VWFC_2"/>
    <property type="match status" value="2"/>
</dbReference>
<dbReference type="Pfam" id="PF00093">
    <property type="entry name" value="VWC"/>
    <property type="match status" value="1"/>
</dbReference>
<evidence type="ECO:0000313" key="6">
    <source>
        <dbReference type="Proteomes" id="UP001195483"/>
    </source>
</evidence>
<evidence type="ECO:0000313" key="5">
    <source>
        <dbReference type="EMBL" id="KAK3591359.1"/>
    </source>
</evidence>
<reference evidence="5" key="1">
    <citation type="journal article" date="2021" name="Genome Biol. Evol.">
        <title>A High-Quality Reference Genome for a Parasitic Bivalve with Doubly Uniparental Inheritance (Bivalvia: Unionida).</title>
        <authorList>
            <person name="Smith C.H."/>
        </authorList>
    </citation>
    <scope>NUCLEOTIDE SEQUENCE</scope>
    <source>
        <strain evidence="5">CHS0354</strain>
    </source>
</reference>
<evidence type="ECO:0000256" key="3">
    <source>
        <dbReference type="ARBA" id="ARBA00022729"/>
    </source>
</evidence>
<reference evidence="5" key="3">
    <citation type="submission" date="2023-05" db="EMBL/GenBank/DDBJ databases">
        <authorList>
            <person name="Smith C.H."/>
        </authorList>
    </citation>
    <scope>NUCLEOTIDE SEQUENCE</scope>
    <source>
        <strain evidence="5">CHS0354</strain>
        <tissue evidence="5">Mantle</tissue>
    </source>
</reference>
<feature type="domain" description="VWFC" evidence="4">
    <location>
        <begin position="66"/>
        <end position="132"/>
    </location>
</feature>
<protein>
    <recommendedName>
        <fullName evidence="4">VWFC domain-containing protein</fullName>
    </recommendedName>
</protein>
<keyword evidence="2" id="KW-0964">Secreted</keyword>
<dbReference type="PROSITE" id="PS01208">
    <property type="entry name" value="VWFC_1"/>
    <property type="match status" value="1"/>
</dbReference>
<keyword evidence="6" id="KW-1185">Reference proteome</keyword>
<comment type="caution">
    <text evidence="5">The sequence shown here is derived from an EMBL/GenBank/DDBJ whole genome shotgun (WGS) entry which is preliminary data.</text>
</comment>
<evidence type="ECO:0000256" key="2">
    <source>
        <dbReference type="ARBA" id="ARBA00022525"/>
    </source>
</evidence>
<dbReference type="InterPro" id="IPR001007">
    <property type="entry name" value="VWF_dom"/>
</dbReference>
<dbReference type="Proteomes" id="UP001195483">
    <property type="component" value="Unassembled WGS sequence"/>
</dbReference>
<dbReference type="PANTHER" id="PTHR46698:SF3">
    <property type="entry name" value="TENECTIN ISOFORM 1-RELATED"/>
    <property type="match status" value="1"/>
</dbReference>
<feature type="domain" description="VWFC" evidence="4">
    <location>
        <begin position="159"/>
        <end position="224"/>
    </location>
</feature>
<evidence type="ECO:0000259" key="4">
    <source>
        <dbReference type="PROSITE" id="PS50184"/>
    </source>
</evidence>
<evidence type="ECO:0000256" key="1">
    <source>
        <dbReference type="ARBA" id="ARBA00004613"/>
    </source>
</evidence>
<accession>A0AAE0VVC9</accession>
<dbReference type="InterPro" id="IPR052424">
    <property type="entry name" value="Kielin_Chordin-BMP_Reg"/>
</dbReference>
<dbReference type="EMBL" id="JAEAOA010002334">
    <property type="protein sequence ID" value="KAK3591359.1"/>
    <property type="molecule type" value="Genomic_DNA"/>
</dbReference>